<evidence type="ECO:0000313" key="2">
    <source>
        <dbReference type="EMBL" id="KAJ4329913.1"/>
    </source>
</evidence>
<evidence type="ECO:0000256" key="1">
    <source>
        <dbReference type="SAM" id="MobiDB-lite"/>
    </source>
</evidence>
<dbReference type="Proteomes" id="UP001140562">
    <property type="component" value="Unassembled WGS sequence"/>
</dbReference>
<evidence type="ECO:0000313" key="3">
    <source>
        <dbReference type="Proteomes" id="UP001140562"/>
    </source>
</evidence>
<feature type="region of interest" description="Disordered" evidence="1">
    <location>
        <begin position="64"/>
        <end position="124"/>
    </location>
</feature>
<comment type="caution">
    <text evidence="2">The sequence shown here is derived from an EMBL/GenBank/DDBJ whole genome shotgun (WGS) entry which is preliminary data.</text>
</comment>
<reference evidence="2" key="1">
    <citation type="submission" date="2022-10" db="EMBL/GenBank/DDBJ databases">
        <title>Tapping the CABI collections for fungal endophytes: first genome assemblies for Collariella, Neodidymelliopsis, Ascochyta clinopodiicola, Didymella pomorum, Didymosphaeria variabile, Neocosmospora piperis and Neocucurbitaria cava.</title>
        <authorList>
            <person name="Hill R."/>
        </authorList>
    </citation>
    <scope>NUCLEOTIDE SEQUENCE</scope>
    <source>
        <strain evidence="2">IMI 360193</strain>
    </source>
</reference>
<gene>
    <name evidence="2" type="ORF">N0V87_010457</name>
</gene>
<feature type="compositionally biased region" description="Polar residues" evidence="1">
    <location>
        <begin position="64"/>
        <end position="76"/>
    </location>
</feature>
<accession>A0A9W8WPC9</accession>
<sequence>MRSLRRAIIRLHRGPECLIRAFERGLRAQAELTKKDAQLTKRYAELVEKHGQLDEMEQALVSQNKQIVGSDGSASVRQHHTQMPYRPGPSSAYNATDHKNSTSADNKVAGPPTKKRQQVGNDWA</sequence>
<dbReference type="EMBL" id="JAPEUV010000250">
    <property type="protein sequence ID" value="KAJ4329913.1"/>
    <property type="molecule type" value="Genomic_DNA"/>
</dbReference>
<protein>
    <submittedName>
        <fullName evidence="2">Uncharacterized protein</fullName>
    </submittedName>
</protein>
<proteinExistence type="predicted"/>
<name>A0A9W8WPC9_9PLEO</name>
<organism evidence="2 3">
    <name type="scientific">Didymella glomerata</name>
    <dbReference type="NCBI Taxonomy" id="749621"/>
    <lineage>
        <taxon>Eukaryota</taxon>
        <taxon>Fungi</taxon>
        <taxon>Dikarya</taxon>
        <taxon>Ascomycota</taxon>
        <taxon>Pezizomycotina</taxon>
        <taxon>Dothideomycetes</taxon>
        <taxon>Pleosporomycetidae</taxon>
        <taxon>Pleosporales</taxon>
        <taxon>Pleosporineae</taxon>
        <taxon>Didymellaceae</taxon>
        <taxon>Didymella</taxon>
    </lineage>
</organism>
<dbReference type="AlphaFoldDB" id="A0A9W8WPC9"/>
<keyword evidence="3" id="KW-1185">Reference proteome</keyword>